<reference evidence="6 7" key="1">
    <citation type="submission" date="2022-12" db="EMBL/GenBank/DDBJ databases">
        <title>Metagenome assembled genome from gulf of manar.</title>
        <authorList>
            <person name="Kohli P."/>
            <person name="Pk S."/>
            <person name="Venkata Ramana C."/>
            <person name="Sasikala C."/>
        </authorList>
    </citation>
    <scope>NUCLEOTIDE SEQUENCE [LARGE SCALE GENOMIC DNA]</scope>
    <source>
        <strain evidence="6">JB008</strain>
    </source>
</reference>
<proteinExistence type="predicted"/>
<accession>A0AAJ1ML04</accession>
<dbReference type="Gene3D" id="1.10.10.10">
    <property type="entry name" value="Winged helix-like DNA-binding domain superfamily/Winged helix DNA-binding domain"/>
    <property type="match status" value="1"/>
</dbReference>
<comment type="catalytic activity">
    <reaction evidence="4">
        <text>biotin + L-lysyl-[protein] + ATP = N(6)-biotinyl-L-lysyl-[protein] + AMP + diphosphate + H(+)</text>
        <dbReference type="Rhea" id="RHEA:11756"/>
        <dbReference type="Rhea" id="RHEA-COMP:9752"/>
        <dbReference type="Rhea" id="RHEA-COMP:10505"/>
        <dbReference type="ChEBI" id="CHEBI:15378"/>
        <dbReference type="ChEBI" id="CHEBI:29969"/>
        <dbReference type="ChEBI" id="CHEBI:30616"/>
        <dbReference type="ChEBI" id="CHEBI:33019"/>
        <dbReference type="ChEBI" id="CHEBI:57586"/>
        <dbReference type="ChEBI" id="CHEBI:83144"/>
        <dbReference type="ChEBI" id="CHEBI:456215"/>
        <dbReference type="EC" id="6.3.4.15"/>
    </reaction>
</comment>
<dbReference type="Gene3D" id="3.30.930.10">
    <property type="entry name" value="Bira Bifunctional Protein, Domain 2"/>
    <property type="match status" value="1"/>
</dbReference>
<gene>
    <name evidence="6" type="ORF">PQJ61_11245</name>
</gene>
<dbReference type="InterPro" id="IPR003142">
    <property type="entry name" value="BPL_C"/>
</dbReference>
<evidence type="ECO:0000256" key="1">
    <source>
        <dbReference type="ARBA" id="ARBA00022598"/>
    </source>
</evidence>
<evidence type="ECO:0000256" key="2">
    <source>
        <dbReference type="ARBA" id="ARBA00023267"/>
    </source>
</evidence>
<dbReference type="Pfam" id="PF02237">
    <property type="entry name" value="BPL_C"/>
    <property type="match status" value="1"/>
</dbReference>
<name>A0AAJ1ML04_9SPIO</name>
<dbReference type="Pfam" id="PF03099">
    <property type="entry name" value="BPL_LplA_LipB"/>
    <property type="match status" value="1"/>
</dbReference>
<dbReference type="AlphaFoldDB" id="A0AAJ1ML04"/>
<dbReference type="InterPro" id="IPR013196">
    <property type="entry name" value="HTH_11"/>
</dbReference>
<keyword evidence="2" id="KW-0092">Biotin</keyword>
<dbReference type="InterPro" id="IPR004143">
    <property type="entry name" value="BPL_LPL_catalytic"/>
</dbReference>
<dbReference type="SUPFAM" id="SSF55681">
    <property type="entry name" value="Class II aaRS and biotin synthetases"/>
    <property type="match status" value="1"/>
</dbReference>
<dbReference type="SUPFAM" id="SSF46785">
    <property type="entry name" value="Winged helix' DNA-binding domain"/>
    <property type="match status" value="1"/>
</dbReference>
<evidence type="ECO:0000313" key="6">
    <source>
        <dbReference type="EMBL" id="MDC7227326.1"/>
    </source>
</evidence>
<dbReference type="Pfam" id="PF08279">
    <property type="entry name" value="HTH_11"/>
    <property type="match status" value="1"/>
</dbReference>
<dbReference type="GO" id="GO:0004077">
    <property type="term" value="F:biotin--[biotin carboxyl-carrier protein] ligase activity"/>
    <property type="evidence" value="ECO:0007669"/>
    <property type="project" value="UniProtKB-EC"/>
</dbReference>
<dbReference type="EMBL" id="JAQQAL010000024">
    <property type="protein sequence ID" value="MDC7227326.1"/>
    <property type="molecule type" value="Genomic_DNA"/>
</dbReference>
<feature type="domain" description="BPL/LPL catalytic" evidence="5">
    <location>
        <begin position="65"/>
        <end position="251"/>
    </location>
</feature>
<dbReference type="PANTHER" id="PTHR12835:SF5">
    <property type="entry name" value="BIOTIN--PROTEIN LIGASE"/>
    <property type="match status" value="1"/>
</dbReference>
<dbReference type="NCBIfam" id="TIGR00121">
    <property type="entry name" value="birA_ligase"/>
    <property type="match status" value="1"/>
</dbReference>
<keyword evidence="1 6" id="KW-0436">Ligase</keyword>
<sequence length="319" mass="34038">MVNNHSGRIKQILEILETSNRAVSGEELAAVLGVSRVAVWKIISGLKDKGYRIESNHSGYKLTASTDKPLPWELDSTAGPVEYHSQLDSTMKKASSLLDAGCSDGTTVIAGTQNEGKNRSGGSWVSPDGGLYLTRIRTVPFPAFYSEIYTLVLAEVTVRTLRHSFSIEAYVDWPCGISSGGKKLGGILTEFKGSGDMILGAAAGIGLNLNTTSDLPENAASLSSLTGVPVSVKQLAAELLHALDSADGSFPPSNAETLYNDCILQAGAAVIKTKNSDKKIRGRIIGLDLSGALIMETGDGHREYLFSGDEIEYEQQRQN</sequence>
<dbReference type="GO" id="GO:0005737">
    <property type="term" value="C:cytoplasm"/>
    <property type="evidence" value="ECO:0007669"/>
    <property type="project" value="TreeGrafter"/>
</dbReference>
<dbReference type="PROSITE" id="PS51733">
    <property type="entry name" value="BPL_LPL_CATALYTIC"/>
    <property type="match status" value="1"/>
</dbReference>
<dbReference type="InterPro" id="IPR036390">
    <property type="entry name" value="WH_DNA-bd_sf"/>
</dbReference>
<evidence type="ECO:0000259" key="5">
    <source>
        <dbReference type="PROSITE" id="PS51733"/>
    </source>
</evidence>
<dbReference type="InterPro" id="IPR036388">
    <property type="entry name" value="WH-like_DNA-bd_sf"/>
</dbReference>
<comment type="caution">
    <text evidence="6">The sequence shown here is derived from an EMBL/GenBank/DDBJ whole genome shotgun (WGS) entry which is preliminary data.</text>
</comment>
<organism evidence="6 7">
    <name type="scientific">Candidatus Thalassospirochaeta sargassi</name>
    <dbReference type="NCBI Taxonomy" id="3119039"/>
    <lineage>
        <taxon>Bacteria</taxon>
        <taxon>Pseudomonadati</taxon>
        <taxon>Spirochaetota</taxon>
        <taxon>Spirochaetia</taxon>
        <taxon>Spirochaetales</taxon>
        <taxon>Spirochaetaceae</taxon>
        <taxon>Candidatus Thalassospirochaeta</taxon>
    </lineage>
</organism>
<dbReference type="Proteomes" id="UP001221217">
    <property type="component" value="Unassembled WGS sequence"/>
</dbReference>
<dbReference type="PANTHER" id="PTHR12835">
    <property type="entry name" value="BIOTIN PROTEIN LIGASE"/>
    <property type="match status" value="1"/>
</dbReference>
<evidence type="ECO:0000313" key="7">
    <source>
        <dbReference type="Proteomes" id="UP001221217"/>
    </source>
</evidence>
<protein>
    <recommendedName>
        <fullName evidence="3">biotin--[biotin carboxyl-carrier protein] ligase</fullName>
        <ecNumber evidence="3">6.3.4.15</ecNumber>
    </recommendedName>
</protein>
<evidence type="ECO:0000256" key="4">
    <source>
        <dbReference type="ARBA" id="ARBA00047846"/>
    </source>
</evidence>
<dbReference type="EC" id="6.3.4.15" evidence="3"/>
<evidence type="ECO:0000256" key="3">
    <source>
        <dbReference type="ARBA" id="ARBA00024227"/>
    </source>
</evidence>
<dbReference type="InterPro" id="IPR004408">
    <property type="entry name" value="Biotin_CoA_COase_ligase"/>
</dbReference>
<dbReference type="InterPro" id="IPR045864">
    <property type="entry name" value="aa-tRNA-synth_II/BPL/LPL"/>
</dbReference>